<reference evidence="1 2" key="1">
    <citation type="submission" date="2018-03" db="EMBL/GenBank/DDBJ databases">
        <title>Genomic Encyclopedia of Type Strains, Phase III (KMG-III): the genomes of soil and plant-associated and newly described type strains.</title>
        <authorList>
            <person name="Whitman W."/>
        </authorList>
    </citation>
    <scope>NUCLEOTIDE SEQUENCE [LARGE SCALE GENOMIC DNA]</scope>
    <source>
        <strain evidence="1 2">CGMCC 4.7097</strain>
    </source>
</reference>
<evidence type="ECO:0000313" key="2">
    <source>
        <dbReference type="Proteomes" id="UP000241118"/>
    </source>
</evidence>
<comment type="caution">
    <text evidence="1">The sequence shown here is derived from an EMBL/GenBank/DDBJ whole genome shotgun (WGS) entry which is preliminary data.</text>
</comment>
<keyword evidence="2" id="KW-1185">Reference proteome</keyword>
<dbReference type="Gene3D" id="3.20.20.80">
    <property type="entry name" value="Glycosidases"/>
    <property type="match status" value="1"/>
</dbReference>
<sequence>MSLFKRNDRVRHRLARRGRTRILLSVVAGVTAATALVAPSGATGTTGAAGAADQEVTGGGRVQSFWLHMNSTPVSDEVLATEARRRAYIVLNAWEGALIPKLKAANPAVQVFVYKDLSSTRSYACRDGVDDAQLPAGVGYCQAEKDHPEWFLLDPNGRRFEYGGYSGHWQMDVGNTAYQDAWAANVIESSTAAGFDGVFMDNALFPCDAYHEGVCPAKYPTDAALQDAYKSMLANTRDDFVAAGLKTVANLSNARLHAGAWDAYTEHLDGGFDEWWLTFDDTNLLSEYPEGWSRQVAEIAANEARGKITWVQPHHTAGADRPYRFALASYLLAAGDRAAIASIDQTDGYGDPTPWRAEYDWDLGTPSGPYRSAGTNIFVRDFACGTVVVNANRTDSKSVTVPLDGGHVNERGTQVTSVSLAGTSGAVLRKAC</sequence>
<dbReference type="OrthoDB" id="3656692at2"/>
<dbReference type="GO" id="GO:0016787">
    <property type="term" value="F:hydrolase activity"/>
    <property type="evidence" value="ECO:0007669"/>
    <property type="project" value="UniProtKB-KW"/>
</dbReference>
<accession>A0A2P8HZT8</accession>
<keyword evidence="1" id="KW-0378">Hydrolase</keyword>
<dbReference type="AlphaFoldDB" id="A0A2P8HZT8"/>
<dbReference type="SUPFAM" id="SSF51445">
    <property type="entry name" value="(Trans)glycosidases"/>
    <property type="match status" value="1"/>
</dbReference>
<dbReference type="EMBL" id="PYAX01000018">
    <property type="protein sequence ID" value="PSL51746.1"/>
    <property type="molecule type" value="Genomic_DNA"/>
</dbReference>
<dbReference type="Proteomes" id="UP000241118">
    <property type="component" value="Unassembled WGS sequence"/>
</dbReference>
<name>A0A2P8HZT8_SACCR</name>
<dbReference type="Pfam" id="PF14885">
    <property type="entry name" value="GHL15"/>
    <property type="match status" value="1"/>
</dbReference>
<dbReference type="InterPro" id="IPR029455">
    <property type="entry name" value="GHL15"/>
</dbReference>
<organism evidence="1 2">
    <name type="scientific">Saccharothrix carnea</name>
    <dbReference type="NCBI Taxonomy" id="1280637"/>
    <lineage>
        <taxon>Bacteria</taxon>
        <taxon>Bacillati</taxon>
        <taxon>Actinomycetota</taxon>
        <taxon>Actinomycetes</taxon>
        <taxon>Pseudonocardiales</taxon>
        <taxon>Pseudonocardiaceae</taxon>
        <taxon>Saccharothrix</taxon>
    </lineage>
</organism>
<protein>
    <submittedName>
        <fullName evidence="1">Putative glycosyl hydrolase-like family 15 (GHL15) protein</fullName>
    </submittedName>
</protein>
<dbReference type="InterPro" id="IPR017853">
    <property type="entry name" value="GH"/>
</dbReference>
<evidence type="ECO:0000313" key="1">
    <source>
        <dbReference type="EMBL" id="PSL51746.1"/>
    </source>
</evidence>
<gene>
    <name evidence="1" type="ORF">B0I31_11859</name>
</gene>
<proteinExistence type="predicted"/>